<dbReference type="NCBIfam" id="TIGR00080">
    <property type="entry name" value="pimt"/>
    <property type="match status" value="1"/>
</dbReference>
<dbReference type="PANTHER" id="PTHR11579">
    <property type="entry name" value="PROTEIN-L-ISOASPARTATE O-METHYLTRANSFERASE"/>
    <property type="match status" value="1"/>
</dbReference>
<gene>
    <name evidence="7" type="primary">pcm</name>
    <name evidence="8" type="ORF">O3P16_13180</name>
</gene>
<dbReference type="EMBL" id="JAQGEF010000016">
    <property type="protein sequence ID" value="MDA3615765.1"/>
    <property type="molecule type" value="Genomic_DNA"/>
</dbReference>
<dbReference type="SUPFAM" id="SSF53335">
    <property type="entry name" value="S-adenosyl-L-methionine-dependent methyltransferases"/>
    <property type="match status" value="1"/>
</dbReference>
<keyword evidence="6 7" id="KW-0949">S-adenosyl-L-methionine</keyword>
<keyword evidence="5 7" id="KW-0808">Transferase</keyword>
<proteinExistence type="inferred from homology"/>
<name>A0ABT4ULX0_9BACT</name>
<reference evidence="8 9" key="1">
    <citation type="submission" date="2022-12" db="EMBL/GenBank/DDBJ databases">
        <title>Chitinophagaceae gen. sp. nov., a new member of the family Chitinophagaceae, isolated from soil in a chemical factory.</title>
        <authorList>
            <person name="Ke Z."/>
        </authorList>
    </citation>
    <scope>NUCLEOTIDE SEQUENCE [LARGE SCALE GENOMIC DNA]</scope>
    <source>
        <strain evidence="8 9">LY-5</strain>
    </source>
</reference>
<dbReference type="GO" id="GO:0004719">
    <property type="term" value="F:protein-L-isoaspartate (D-aspartate) O-methyltransferase activity"/>
    <property type="evidence" value="ECO:0007669"/>
    <property type="project" value="UniProtKB-EC"/>
</dbReference>
<dbReference type="RefSeq" id="WP_407032093.1">
    <property type="nucleotide sequence ID" value="NZ_JAQGEF010000016.1"/>
</dbReference>
<protein>
    <recommendedName>
        <fullName evidence="7">Protein-L-isoaspartate O-methyltransferase</fullName>
        <ecNumber evidence="7">2.1.1.77</ecNumber>
    </recommendedName>
    <alternativeName>
        <fullName evidence="7">L-isoaspartyl protein carboxyl methyltransferase</fullName>
    </alternativeName>
    <alternativeName>
        <fullName evidence="7">Protein L-isoaspartyl methyltransferase</fullName>
    </alternativeName>
    <alternativeName>
        <fullName evidence="7">Protein-beta-aspartate methyltransferase</fullName>
        <shortName evidence="7">PIMT</shortName>
    </alternativeName>
</protein>
<comment type="caution">
    <text evidence="8">The sequence shown here is derived from an EMBL/GenBank/DDBJ whole genome shotgun (WGS) entry which is preliminary data.</text>
</comment>
<evidence type="ECO:0000256" key="1">
    <source>
        <dbReference type="ARBA" id="ARBA00004496"/>
    </source>
</evidence>
<evidence type="ECO:0000256" key="6">
    <source>
        <dbReference type="ARBA" id="ARBA00022691"/>
    </source>
</evidence>
<keyword evidence="3 7" id="KW-0963">Cytoplasm</keyword>
<keyword evidence="9" id="KW-1185">Reference proteome</keyword>
<evidence type="ECO:0000313" key="8">
    <source>
        <dbReference type="EMBL" id="MDA3615765.1"/>
    </source>
</evidence>
<dbReference type="Gene3D" id="3.40.50.150">
    <property type="entry name" value="Vaccinia Virus protein VP39"/>
    <property type="match status" value="1"/>
</dbReference>
<comment type="subcellular location">
    <subcellularLocation>
        <location evidence="1 7">Cytoplasm</location>
    </subcellularLocation>
</comment>
<dbReference type="InterPro" id="IPR000682">
    <property type="entry name" value="PCMT"/>
</dbReference>
<dbReference type="InterPro" id="IPR029063">
    <property type="entry name" value="SAM-dependent_MTases_sf"/>
</dbReference>
<organism evidence="8 9">
    <name type="scientific">Polluticaenibacter yanchengensis</name>
    <dbReference type="NCBI Taxonomy" id="3014562"/>
    <lineage>
        <taxon>Bacteria</taxon>
        <taxon>Pseudomonadati</taxon>
        <taxon>Bacteroidota</taxon>
        <taxon>Chitinophagia</taxon>
        <taxon>Chitinophagales</taxon>
        <taxon>Chitinophagaceae</taxon>
        <taxon>Polluticaenibacter</taxon>
    </lineage>
</organism>
<dbReference type="Pfam" id="PF01135">
    <property type="entry name" value="PCMT"/>
    <property type="match status" value="1"/>
</dbReference>
<keyword evidence="4 7" id="KW-0489">Methyltransferase</keyword>
<dbReference type="PROSITE" id="PS01279">
    <property type="entry name" value="PCMT"/>
    <property type="match status" value="1"/>
</dbReference>
<feature type="active site" evidence="7">
    <location>
        <position position="67"/>
    </location>
</feature>
<evidence type="ECO:0000256" key="3">
    <source>
        <dbReference type="ARBA" id="ARBA00022490"/>
    </source>
</evidence>
<evidence type="ECO:0000256" key="2">
    <source>
        <dbReference type="ARBA" id="ARBA00005369"/>
    </source>
</evidence>
<comment type="function">
    <text evidence="7">Catalyzes the methyl esterification of L-isoaspartyl residues in peptides and proteins that result from spontaneous decomposition of normal L-aspartyl and L-asparaginyl residues. It plays a role in the repair and/or degradation of damaged proteins.</text>
</comment>
<evidence type="ECO:0000256" key="4">
    <source>
        <dbReference type="ARBA" id="ARBA00022603"/>
    </source>
</evidence>
<comment type="catalytic activity">
    <reaction evidence="7">
        <text>[protein]-L-isoaspartate + S-adenosyl-L-methionine = [protein]-L-isoaspartate alpha-methyl ester + S-adenosyl-L-homocysteine</text>
        <dbReference type="Rhea" id="RHEA:12705"/>
        <dbReference type="Rhea" id="RHEA-COMP:12143"/>
        <dbReference type="Rhea" id="RHEA-COMP:12144"/>
        <dbReference type="ChEBI" id="CHEBI:57856"/>
        <dbReference type="ChEBI" id="CHEBI:59789"/>
        <dbReference type="ChEBI" id="CHEBI:90596"/>
        <dbReference type="ChEBI" id="CHEBI:90598"/>
        <dbReference type="EC" id="2.1.1.77"/>
    </reaction>
</comment>
<dbReference type="PANTHER" id="PTHR11579:SF0">
    <property type="entry name" value="PROTEIN-L-ISOASPARTATE(D-ASPARTATE) O-METHYLTRANSFERASE"/>
    <property type="match status" value="1"/>
</dbReference>
<comment type="similarity">
    <text evidence="2 7">Belongs to the methyltransferase superfamily. L-isoaspartyl/D-aspartyl protein methyltransferase family.</text>
</comment>
<accession>A0ABT4ULX0</accession>
<evidence type="ECO:0000256" key="5">
    <source>
        <dbReference type="ARBA" id="ARBA00022679"/>
    </source>
</evidence>
<dbReference type="GO" id="GO:0032259">
    <property type="term" value="P:methylation"/>
    <property type="evidence" value="ECO:0007669"/>
    <property type="project" value="UniProtKB-KW"/>
</dbReference>
<dbReference type="EC" id="2.1.1.77" evidence="7"/>
<dbReference type="HAMAP" id="MF_00090">
    <property type="entry name" value="PIMT"/>
    <property type="match status" value="1"/>
</dbReference>
<sequence>MGNTEDTFRQQGLRKKLIDELRKKGIKDERVLTAIMNVPRHYFLESALEQFAYDDRAFPIGEGQTISQPYTVAFQSELLDIKRNEKVLEIGTGSAYQAVVLAELGARVHTIERHKSLYEKSRNFVKKYFKNKYLSLQFFLGDGFKGLTTFAPFDKIIVTAAAPEIPEALIKQLKVGGKLVIPVNEDGNEEVQRMKRITKKEDGSLEVEEFSQFQFVPMLGGTNMKVANN</sequence>
<evidence type="ECO:0000256" key="7">
    <source>
        <dbReference type="HAMAP-Rule" id="MF_00090"/>
    </source>
</evidence>
<dbReference type="NCBIfam" id="NF001453">
    <property type="entry name" value="PRK00312.1"/>
    <property type="match status" value="1"/>
</dbReference>
<dbReference type="CDD" id="cd02440">
    <property type="entry name" value="AdoMet_MTases"/>
    <property type="match status" value="1"/>
</dbReference>
<dbReference type="Proteomes" id="UP001210231">
    <property type="component" value="Unassembled WGS sequence"/>
</dbReference>
<evidence type="ECO:0000313" key="9">
    <source>
        <dbReference type="Proteomes" id="UP001210231"/>
    </source>
</evidence>